<dbReference type="InterPro" id="IPR000073">
    <property type="entry name" value="AB_hydrolase_1"/>
</dbReference>
<sequence>MGCTNDADTLAGDRWVHAADRGMCWGSRPRHGDHRVLQSDELPSGSWRMMFGFLPFGSTGPVDTDPAAKSRDDSSVDPDAQWQAIDWTAHTGEAIIMGRRIRYADIGQGPAVVLVHGQGGSWQWWLRIMPAIASHCRVIALDLPGFGESDPVETDDVFAELAETIRSLLDHLKVARTVIVGHSMGGLVCLRVACDNPGLVSGLALVDAGGGNLGRKRLKLILTAFRFLDALFAVPLLPALIAQRPLLRGAIFAVAVHDSRSLSTPLAMQIIPRMAAPGFTRSLQAGAAAVDEATPEHVMCPSLVIWGARDRILPLSSGRRLASELPDARFAALPGVGHCAMFEAPEQVTELLAEFIRDPVNGRPNAPEEVRAVHIDLAVTLPETGFVEQGGTLPDAVGASFPSAAPHTPRQDLGAKVTALGEGNVGLPTSHEKSARVPPPPITEIEPGHGLEGAAAHE</sequence>
<name>A0A502E454_9MYCO</name>
<dbReference type="PRINTS" id="PR00412">
    <property type="entry name" value="EPOXHYDRLASE"/>
</dbReference>
<dbReference type="PANTHER" id="PTHR43689:SF8">
    <property type="entry name" value="ALPHA_BETA-HYDROLASES SUPERFAMILY PROTEIN"/>
    <property type="match status" value="1"/>
</dbReference>
<evidence type="ECO:0000256" key="1">
    <source>
        <dbReference type="SAM" id="MobiDB-lite"/>
    </source>
</evidence>
<comment type="caution">
    <text evidence="3">The sequence shown here is derived from an EMBL/GenBank/DDBJ whole genome shotgun (WGS) entry which is preliminary data.</text>
</comment>
<dbReference type="EMBL" id="RCZG01000008">
    <property type="protein sequence ID" value="TPG32413.1"/>
    <property type="molecule type" value="Genomic_DNA"/>
</dbReference>
<dbReference type="Proteomes" id="UP000320095">
    <property type="component" value="Unassembled WGS sequence"/>
</dbReference>
<dbReference type="PANTHER" id="PTHR43689">
    <property type="entry name" value="HYDROLASE"/>
    <property type="match status" value="1"/>
</dbReference>
<evidence type="ECO:0000313" key="4">
    <source>
        <dbReference type="Proteomes" id="UP000320095"/>
    </source>
</evidence>
<dbReference type="Gene3D" id="3.40.50.1820">
    <property type="entry name" value="alpha/beta hydrolase"/>
    <property type="match status" value="1"/>
</dbReference>
<keyword evidence="4" id="KW-1185">Reference proteome</keyword>
<gene>
    <name evidence="3" type="ORF">EAH80_19205</name>
</gene>
<feature type="region of interest" description="Disordered" evidence="1">
    <location>
        <begin position="421"/>
        <end position="458"/>
    </location>
</feature>
<reference evidence="3 4" key="1">
    <citation type="journal article" date="2019" name="Environ. Microbiol.">
        <title>Species interactions and distinct microbial communities in high Arctic permafrost affected cryosols are associated with the CH4 and CO2 gas fluxes.</title>
        <authorList>
            <person name="Altshuler I."/>
            <person name="Hamel J."/>
            <person name="Turney S."/>
            <person name="Magnuson E."/>
            <person name="Levesque R."/>
            <person name="Greer C."/>
            <person name="Whyte L.G."/>
        </authorList>
    </citation>
    <scope>NUCLEOTIDE SEQUENCE [LARGE SCALE GENOMIC DNA]</scope>
    <source>
        <strain evidence="3 4">S5.20</strain>
    </source>
</reference>
<organism evidence="3 4">
    <name type="scientific">Mycolicibacterium hodleri</name>
    <dbReference type="NCBI Taxonomy" id="49897"/>
    <lineage>
        <taxon>Bacteria</taxon>
        <taxon>Bacillati</taxon>
        <taxon>Actinomycetota</taxon>
        <taxon>Actinomycetes</taxon>
        <taxon>Mycobacteriales</taxon>
        <taxon>Mycobacteriaceae</taxon>
        <taxon>Mycolicibacterium</taxon>
    </lineage>
</organism>
<dbReference type="AlphaFoldDB" id="A0A502E454"/>
<dbReference type="SUPFAM" id="SSF53474">
    <property type="entry name" value="alpha/beta-Hydrolases"/>
    <property type="match status" value="1"/>
</dbReference>
<dbReference type="PRINTS" id="PR00111">
    <property type="entry name" value="ABHYDROLASE"/>
</dbReference>
<dbReference type="InterPro" id="IPR029058">
    <property type="entry name" value="AB_hydrolase_fold"/>
</dbReference>
<evidence type="ECO:0000259" key="2">
    <source>
        <dbReference type="Pfam" id="PF00561"/>
    </source>
</evidence>
<evidence type="ECO:0000313" key="3">
    <source>
        <dbReference type="EMBL" id="TPG32413.1"/>
    </source>
</evidence>
<dbReference type="InterPro" id="IPR000639">
    <property type="entry name" value="Epox_hydrolase-like"/>
</dbReference>
<feature type="domain" description="AB hydrolase-1" evidence="2">
    <location>
        <begin position="110"/>
        <end position="345"/>
    </location>
</feature>
<dbReference type="GO" id="GO:0016787">
    <property type="term" value="F:hydrolase activity"/>
    <property type="evidence" value="ECO:0007669"/>
    <property type="project" value="UniProtKB-KW"/>
</dbReference>
<protein>
    <submittedName>
        <fullName evidence="3">Alpha/beta fold hydrolase</fullName>
    </submittedName>
</protein>
<proteinExistence type="predicted"/>
<dbReference type="Pfam" id="PF00561">
    <property type="entry name" value="Abhydrolase_1"/>
    <property type="match status" value="1"/>
</dbReference>
<accession>A0A502E454</accession>
<keyword evidence="3" id="KW-0378">Hydrolase</keyword>